<accession>A0A176RXJ9</accession>
<dbReference type="AlphaFoldDB" id="A0A176RXJ9"/>
<evidence type="ECO:0000256" key="1">
    <source>
        <dbReference type="ARBA" id="ARBA00004127"/>
    </source>
</evidence>
<evidence type="ECO:0000256" key="6">
    <source>
        <dbReference type="ARBA" id="ARBA00023136"/>
    </source>
</evidence>
<evidence type="ECO:0000313" key="7">
    <source>
        <dbReference type="EMBL" id="OAD20512.1"/>
    </source>
</evidence>
<evidence type="ECO:0000256" key="3">
    <source>
        <dbReference type="ARBA" id="ARBA00022692"/>
    </source>
</evidence>
<evidence type="ECO:0000313" key="8">
    <source>
        <dbReference type="Proteomes" id="UP000076962"/>
    </source>
</evidence>
<dbReference type="InterPro" id="IPR012430">
    <property type="entry name" value="TMEM43_fam"/>
</dbReference>
<keyword evidence="3" id="KW-0812">Transmembrane</keyword>
<sequence length="179" mass="20504">MKVLEDSKEIVIPIKPAYIDSYNENKLVHVIGYAFKEGALTDKTFKISVPYAIKLRRVVERYHGYGWSKVSSSSMPVQRQTWVAEPVTLGKFTLSSSLVAKLNRYESIRIMEKMFMQMPKRLYNRKLHLDKGGYYLGDNPSHPQYGDLRIKFEMISPKMVSIVAKQVGSRLSAYQTSSG</sequence>
<keyword evidence="6" id="KW-0472">Membrane</keyword>
<name>A0A176RXJ9_9GAMM</name>
<keyword evidence="4" id="KW-0256">Endoplasmic reticulum</keyword>
<keyword evidence="8" id="KW-1185">Reference proteome</keyword>
<feature type="non-terminal residue" evidence="7">
    <location>
        <position position="179"/>
    </location>
</feature>
<dbReference type="Proteomes" id="UP000076962">
    <property type="component" value="Unassembled WGS sequence"/>
</dbReference>
<organism evidence="7 8">
    <name type="scientific">Candidatus Thiomargarita nelsonii</name>
    <dbReference type="NCBI Taxonomy" id="1003181"/>
    <lineage>
        <taxon>Bacteria</taxon>
        <taxon>Pseudomonadati</taxon>
        <taxon>Pseudomonadota</taxon>
        <taxon>Gammaproteobacteria</taxon>
        <taxon>Thiotrichales</taxon>
        <taxon>Thiotrichaceae</taxon>
        <taxon>Thiomargarita</taxon>
    </lineage>
</organism>
<comment type="subcellular location">
    <subcellularLocation>
        <location evidence="1">Endomembrane system</location>
        <topology evidence="1">Multi-pass membrane protein</topology>
    </subcellularLocation>
    <subcellularLocation>
        <location evidence="2">Endoplasmic reticulum membrane</location>
    </subcellularLocation>
</comment>
<gene>
    <name evidence="7" type="ORF">THIOM_003782</name>
</gene>
<dbReference type="Pfam" id="PF07787">
    <property type="entry name" value="TMEM43"/>
    <property type="match status" value="1"/>
</dbReference>
<protein>
    <submittedName>
        <fullName evidence="7">Protein containing DUF1625</fullName>
    </submittedName>
</protein>
<dbReference type="PANTHER" id="PTHR13416">
    <property type="match status" value="1"/>
</dbReference>
<proteinExistence type="predicted"/>
<dbReference type="GO" id="GO:0006629">
    <property type="term" value="P:lipid metabolic process"/>
    <property type="evidence" value="ECO:0007669"/>
    <property type="project" value="TreeGrafter"/>
</dbReference>
<evidence type="ECO:0000256" key="4">
    <source>
        <dbReference type="ARBA" id="ARBA00022824"/>
    </source>
</evidence>
<dbReference type="GO" id="GO:0012505">
    <property type="term" value="C:endomembrane system"/>
    <property type="evidence" value="ECO:0007669"/>
    <property type="project" value="UniProtKB-SubCell"/>
</dbReference>
<dbReference type="EMBL" id="LUTY01002317">
    <property type="protein sequence ID" value="OAD20512.1"/>
    <property type="molecule type" value="Genomic_DNA"/>
</dbReference>
<comment type="caution">
    <text evidence="7">The sequence shown here is derived from an EMBL/GenBank/DDBJ whole genome shotgun (WGS) entry which is preliminary data.</text>
</comment>
<evidence type="ECO:0000256" key="2">
    <source>
        <dbReference type="ARBA" id="ARBA00004586"/>
    </source>
</evidence>
<reference evidence="7 8" key="1">
    <citation type="submission" date="2016-05" db="EMBL/GenBank/DDBJ databases">
        <title>Single-cell genome of chain-forming Candidatus Thiomargarita nelsonii and comparison to other large sulfur-oxidizing bacteria.</title>
        <authorList>
            <person name="Winkel M."/>
            <person name="Salman V."/>
            <person name="Woyke T."/>
            <person name="Schulz-Vogt H."/>
            <person name="Richter M."/>
            <person name="Flood B."/>
            <person name="Bailey J."/>
            <person name="Amann R."/>
            <person name="Mussmann M."/>
        </authorList>
    </citation>
    <scope>NUCLEOTIDE SEQUENCE [LARGE SCALE GENOMIC DNA]</scope>
    <source>
        <strain evidence="7 8">THI036</strain>
    </source>
</reference>
<dbReference type="GO" id="GO:0071763">
    <property type="term" value="P:nuclear membrane organization"/>
    <property type="evidence" value="ECO:0007669"/>
    <property type="project" value="TreeGrafter"/>
</dbReference>
<evidence type="ECO:0000256" key="5">
    <source>
        <dbReference type="ARBA" id="ARBA00022989"/>
    </source>
</evidence>
<dbReference type="PANTHER" id="PTHR13416:SF2">
    <property type="entry name" value="TRANSMEMBRANE PROTEIN 43"/>
    <property type="match status" value="1"/>
</dbReference>
<keyword evidence="5" id="KW-1133">Transmembrane helix</keyword>